<proteinExistence type="predicted"/>
<dbReference type="Proteomes" id="UP000655570">
    <property type="component" value="Unassembled WGS sequence"/>
</dbReference>
<evidence type="ECO:0000313" key="3">
    <source>
        <dbReference type="Proteomes" id="UP000655570"/>
    </source>
</evidence>
<reference evidence="2 3" key="1">
    <citation type="submission" date="2020-08" db="EMBL/GenBank/DDBJ databases">
        <title>A Genomic Blueprint of the Chicken Gut Microbiome.</title>
        <authorList>
            <person name="Gilroy R."/>
            <person name="Ravi A."/>
            <person name="Getino M."/>
            <person name="Pursley I."/>
            <person name="Horton D.L."/>
            <person name="Alikhan N.-F."/>
            <person name="Baker D."/>
            <person name="Gharbi K."/>
            <person name="Hall N."/>
            <person name="Watson M."/>
            <person name="Adriaenssens E.M."/>
            <person name="Foster-Nyarko E."/>
            <person name="Jarju S."/>
            <person name="Secka A."/>
            <person name="Antonio M."/>
            <person name="Oren A."/>
            <person name="Chaudhuri R."/>
            <person name="La Ragione R.M."/>
            <person name="Hildebrand F."/>
            <person name="Pallen M.J."/>
        </authorList>
    </citation>
    <scope>NUCLEOTIDE SEQUENCE [LARGE SCALE GENOMIC DNA]</scope>
    <source>
        <strain evidence="2 3">Sa2CUA9</strain>
    </source>
</reference>
<dbReference type="PROSITE" id="PS51186">
    <property type="entry name" value="GNAT"/>
    <property type="match status" value="1"/>
</dbReference>
<dbReference type="SUPFAM" id="SSF55729">
    <property type="entry name" value="Acyl-CoA N-acyltransferases (Nat)"/>
    <property type="match status" value="1"/>
</dbReference>
<dbReference type="EMBL" id="JACSQF010000028">
    <property type="protein sequence ID" value="MBD7982764.1"/>
    <property type="molecule type" value="Genomic_DNA"/>
</dbReference>
<organism evidence="2 3">
    <name type="scientific">Oerskovia merdavium</name>
    <dbReference type="NCBI Taxonomy" id="2762227"/>
    <lineage>
        <taxon>Bacteria</taxon>
        <taxon>Bacillati</taxon>
        <taxon>Actinomycetota</taxon>
        <taxon>Actinomycetes</taxon>
        <taxon>Micrococcales</taxon>
        <taxon>Cellulomonadaceae</taxon>
        <taxon>Oerskovia</taxon>
    </lineage>
</organism>
<evidence type="ECO:0000259" key="1">
    <source>
        <dbReference type="PROSITE" id="PS51186"/>
    </source>
</evidence>
<name>A0ABR8U3Z5_9CELL</name>
<comment type="caution">
    <text evidence="2">The sequence shown here is derived from an EMBL/GenBank/DDBJ whole genome shotgun (WGS) entry which is preliminary data.</text>
</comment>
<keyword evidence="3" id="KW-1185">Reference proteome</keyword>
<dbReference type="Pfam" id="PF13508">
    <property type="entry name" value="Acetyltransf_7"/>
    <property type="match status" value="1"/>
</dbReference>
<gene>
    <name evidence="2" type="ORF">H9641_18880</name>
</gene>
<dbReference type="Gene3D" id="3.40.630.30">
    <property type="match status" value="1"/>
</dbReference>
<dbReference type="CDD" id="cd04301">
    <property type="entry name" value="NAT_SF"/>
    <property type="match status" value="1"/>
</dbReference>
<dbReference type="InterPro" id="IPR016181">
    <property type="entry name" value="Acyl_CoA_acyltransferase"/>
</dbReference>
<protein>
    <submittedName>
        <fullName evidence="2">GNAT family N-acetyltransferase</fullName>
    </submittedName>
</protein>
<accession>A0ABR8U3Z5</accession>
<feature type="domain" description="N-acetyltransferase" evidence="1">
    <location>
        <begin position="52"/>
        <end position="225"/>
    </location>
</feature>
<dbReference type="InterPro" id="IPR000182">
    <property type="entry name" value="GNAT_dom"/>
</dbReference>
<evidence type="ECO:0000313" key="2">
    <source>
        <dbReference type="EMBL" id="MBD7982764.1"/>
    </source>
</evidence>
<dbReference type="RefSeq" id="WP_191805949.1">
    <property type="nucleotide sequence ID" value="NZ_JACSQF010000028.1"/>
</dbReference>
<sequence length="242" mass="25970">MPETNLPRLVRGVSGPAQTTIRFYRPTDSFARITELCEVAGTAAPIPEFMNDPVFSAFLVDIPRTGAQGLRARATQAPYLESLVWGLHGLLVAQAEDGSVVAMADFGPPPDLAELAYSEDPATAKHGVGLMLAATQLHTLAVLPSHQGQGIGAALLRRTRGLFTTGGFRLMHGQCDAQDVELERFYESQGFEVFTPGEALLLGVAGRQWSITPTPGARYFARTLGPSPWTVRAQPTSPTPSR</sequence>